<gene>
    <name evidence="2" type="ORF">DFR38_103268</name>
</gene>
<accession>A0A318JKP4</accession>
<dbReference type="CDD" id="cd00085">
    <property type="entry name" value="HNHc"/>
    <property type="match status" value="1"/>
</dbReference>
<organism evidence="2 3">
    <name type="scientific">Aquitalea magnusonii</name>
    <dbReference type="NCBI Taxonomy" id="332411"/>
    <lineage>
        <taxon>Bacteria</taxon>
        <taxon>Pseudomonadati</taxon>
        <taxon>Pseudomonadota</taxon>
        <taxon>Betaproteobacteria</taxon>
        <taxon>Neisseriales</taxon>
        <taxon>Chromobacteriaceae</taxon>
        <taxon>Aquitalea</taxon>
    </lineage>
</organism>
<dbReference type="PANTHER" id="PTHR33877">
    <property type="entry name" value="SLL1193 PROTEIN"/>
    <property type="match status" value="1"/>
</dbReference>
<dbReference type="InterPro" id="IPR029471">
    <property type="entry name" value="HNH_5"/>
</dbReference>
<sequence>MLREPIQEIFDVARYLDAAVSAHMQGKFEVAKQLFVLANDQKVREWTESIWGKNSPYVVVRKIERIEQAEKLPVRMPNAEQKRQLLHRDGHHCRFCGIPVIRAEVRKYLHSIYPEQIPWGNSNITQHAGFQCLWLQYDHVIPHWHGGSNDLENVVITCSACNYGKMQYSLEEIGLYDPRDFDPVRSGWDGLERIL</sequence>
<evidence type="ECO:0000313" key="2">
    <source>
        <dbReference type="EMBL" id="PXX50088.1"/>
    </source>
</evidence>
<keyword evidence="2" id="KW-0378">Hydrolase</keyword>
<dbReference type="GO" id="GO:0004519">
    <property type="term" value="F:endonuclease activity"/>
    <property type="evidence" value="ECO:0007669"/>
    <property type="project" value="UniProtKB-KW"/>
</dbReference>
<dbReference type="Gene3D" id="1.10.30.50">
    <property type="match status" value="1"/>
</dbReference>
<dbReference type="PANTHER" id="PTHR33877:SF2">
    <property type="entry name" value="OS07G0170200 PROTEIN"/>
    <property type="match status" value="1"/>
</dbReference>
<reference evidence="2 3" key="1">
    <citation type="submission" date="2018-05" db="EMBL/GenBank/DDBJ databases">
        <title>Genomic Encyclopedia of Type Strains, Phase IV (KMG-IV): sequencing the most valuable type-strain genomes for metagenomic binning, comparative biology and taxonomic classification.</title>
        <authorList>
            <person name="Goeker M."/>
        </authorList>
    </citation>
    <scope>NUCLEOTIDE SEQUENCE [LARGE SCALE GENOMIC DNA]</scope>
    <source>
        <strain evidence="2 3">DSM 25134</strain>
    </source>
</reference>
<keyword evidence="3" id="KW-1185">Reference proteome</keyword>
<feature type="domain" description="HNH endonuclease 5" evidence="1">
    <location>
        <begin position="136"/>
        <end position="167"/>
    </location>
</feature>
<dbReference type="InterPro" id="IPR003615">
    <property type="entry name" value="HNH_nuc"/>
</dbReference>
<evidence type="ECO:0000313" key="3">
    <source>
        <dbReference type="Proteomes" id="UP000248395"/>
    </source>
</evidence>
<dbReference type="OrthoDB" id="9802901at2"/>
<dbReference type="AlphaFoldDB" id="A0A318JKP4"/>
<dbReference type="InterPro" id="IPR052892">
    <property type="entry name" value="NA-targeting_endonuclease"/>
</dbReference>
<protein>
    <submittedName>
        <fullName evidence="2">HNH endonuclease</fullName>
    </submittedName>
</protein>
<dbReference type="Proteomes" id="UP000248395">
    <property type="component" value="Unassembled WGS sequence"/>
</dbReference>
<dbReference type="Pfam" id="PF14279">
    <property type="entry name" value="HNH_5"/>
    <property type="match status" value="1"/>
</dbReference>
<evidence type="ECO:0000259" key="1">
    <source>
        <dbReference type="Pfam" id="PF14279"/>
    </source>
</evidence>
<dbReference type="EMBL" id="QJKC01000003">
    <property type="protein sequence ID" value="PXX50088.1"/>
    <property type="molecule type" value="Genomic_DNA"/>
</dbReference>
<proteinExistence type="predicted"/>
<keyword evidence="2" id="KW-0540">Nuclease</keyword>
<name>A0A318JKP4_9NEIS</name>
<keyword evidence="2" id="KW-0255">Endonuclease</keyword>
<comment type="caution">
    <text evidence="2">The sequence shown here is derived from an EMBL/GenBank/DDBJ whole genome shotgun (WGS) entry which is preliminary data.</text>
</comment>